<evidence type="ECO:0000313" key="3">
    <source>
        <dbReference type="Proteomes" id="UP001501742"/>
    </source>
</evidence>
<feature type="transmembrane region" description="Helical" evidence="1">
    <location>
        <begin position="120"/>
        <end position="138"/>
    </location>
</feature>
<sequence>MRNMIARSRITRAVGTALTAHGTATFVADPLRQRAGRMADRGFAPGVPHAVLVPLLEVASGTLLPRTGLVGAAAAGAATALGAVRVGADVEDRTVTTATAAAAGLTVAGLSAAVRATRGRLRVGLLAVIGTVVVFELVRRRRVLRAR</sequence>
<keyword evidence="3" id="KW-1185">Reference proteome</keyword>
<protein>
    <recommendedName>
        <fullName evidence="4">DoxX family protein</fullName>
    </recommendedName>
</protein>
<keyword evidence="1" id="KW-0812">Transmembrane</keyword>
<proteinExistence type="predicted"/>
<accession>A0ABN1ZAN5</accession>
<gene>
    <name evidence="2" type="ORF">GCM10009627_09900</name>
</gene>
<evidence type="ECO:0000256" key="1">
    <source>
        <dbReference type="SAM" id="Phobius"/>
    </source>
</evidence>
<feature type="transmembrane region" description="Helical" evidence="1">
    <location>
        <begin position="95"/>
        <end position="114"/>
    </location>
</feature>
<name>A0ABN1ZAN5_9MICO</name>
<organism evidence="2 3">
    <name type="scientific">Curtobacterium herbarum</name>
    <dbReference type="NCBI Taxonomy" id="150122"/>
    <lineage>
        <taxon>Bacteria</taxon>
        <taxon>Bacillati</taxon>
        <taxon>Actinomycetota</taxon>
        <taxon>Actinomycetes</taxon>
        <taxon>Micrococcales</taxon>
        <taxon>Microbacteriaceae</taxon>
        <taxon>Curtobacterium</taxon>
    </lineage>
</organism>
<reference evidence="2 3" key="1">
    <citation type="journal article" date="2019" name="Int. J. Syst. Evol. Microbiol.">
        <title>The Global Catalogue of Microorganisms (GCM) 10K type strain sequencing project: providing services to taxonomists for standard genome sequencing and annotation.</title>
        <authorList>
            <consortium name="The Broad Institute Genomics Platform"/>
            <consortium name="The Broad Institute Genome Sequencing Center for Infectious Disease"/>
            <person name="Wu L."/>
            <person name="Ma J."/>
        </authorList>
    </citation>
    <scope>NUCLEOTIDE SEQUENCE [LARGE SCALE GENOMIC DNA]</scope>
    <source>
        <strain evidence="2 3">JCM 12140</strain>
    </source>
</reference>
<feature type="transmembrane region" description="Helical" evidence="1">
    <location>
        <begin position="69"/>
        <end position="88"/>
    </location>
</feature>
<dbReference type="EMBL" id="BAAAJX010000003">
    <property type="protein sequence ID" value="GAA1492644.1"/>
    <property type="molecule type" value="Genomic_DNA"/>
</dbReference>
<dbReference type="Proteomes" id="UP001501742">
    <property type="component" value="Unassembled WGS sequence"/>
</dbReference>
<evidence type="ECO:0008006" key="4">
    <source>
        <dbReference type="Google" id="ProtNLM"/>
    </source>
</evidence>
<keyword evidence="1" id="KW-1133">Transmembrane helix</keyword>
<evidence type="ECO:0000313" key="2">
    <source>
        <dbReference type="EMBL" id="GAA1492644.1"/>
    </source>
</evidence>
<comment type="caution">
    <text evidence="2">The sequence shown here is derived from an EMBL/GenBank/DDBJ whole genome shotgun (WGS) entry which is preliminary data.</text>
</comment>
<keyword evidence="1" id="KW-0472">Membrane</keyword>